<evidence type="ECO:0000313" key="8">
    <source>
        <dbReference type="Proteomes" id="UP001159042"/>
    </source>
</evidence>
<evidence type="ECO:0000259" key="6">
    <source>
        <dbReference type="PROSITE" id="PS51408"/>
    </source>
</evidence>
<evidence type="ECO:0000313" key="7">
    <source>
        <dbReference type="EMBL" id="KAJ8921781.1"/>
    </source>
</evidence>
<evidence type="ECO:0000256" key="1">
    <source>
        <dbReference type="ARBA" id="ARBA00022737"/>
    </source>
</evidence>
<dbReference type="PIRSF" id="PIRSF002549">
    <property type="entry name" value="Transferrin"/>
    <property type="match status" value="1"/>
</dbReference>
<protein>
    <recommendedName>
        <fullName evidence="6">Transferrin-like domain-containing protein</fullName>
    </recommendedName>
</protein>
<feature type="disulfide bond" evidence="5">
    <location>
        <begin position="238"/>
        <end position="252"/>
    </location>
</feature>
<keyword evidence="4" id="KW-0479">Metal-binding</keyword>
<dbReference type="EMBL" id="JANEYG010000008">
    <property type="protein sequence ID" value="KAJ8921781.1"/>
    <property type="molecule type" value="Genomic_DNA"/>
</dbReference>
<keyword evidence="8" id="KW-1185">Reference proteome</keyword>
<dbReference type="PROSITE" id="PS51408">
    <property type="entry name" value="TRANSFERRIN_LIKE_4"/>
    <property type="match status" value="2"/>
</dbReference>
<feature type="non-terminal residue" evidence="7">
    <location>
        <position position="1"/>
    </location>
</feature>
<dbReference type="InterPro" id="IPR001156">
    <property type="entry name" value="Transferrin-like_dom"/>
</dbReference>
<feature type="binding site" evidence="4">
    <location>
        <position position="417"/>
    </location>
    <ligand>
        <name>Fe(3+)</name>
        <dbReference type="ChEBI" id="CHEBI:29034"/>
        <label>1</label>
    </ligand>
</feature>
<dbReference type="PRINTS" id="PR00422">
    <property type="entry name" value="TRANSFERRIN"/>
</dbReference>
<reference evidence="7 8" key="1">
    <citation type="journal article" date="2023" name="Insect Mol. Biol.">
        <title>Genome sequencing provides insights into the evolution of gene families encoding plant cell wall-degrading enzymes in longhorned beetles.</title>
        <authorList>
            <person name="Shin N.R."/>
            <person name="Okamura Y."/>
            <person name="Kirsch R."/>
            <person name="Pauchet Y."/>
        </authorList>
    </citation>
    <scope>NUCLEOTIDE SEQUENCE [LARGE SCALE GENOMIC DNA]</scope>
    <source>
        <strain evidence="7">EAD_L_NR</strain>
    </source>
</reference>
<keyword evidence="1" id="KW-0677">Repeat</keyword>
<accession>A0AAV8W573</accession>
<dbReference type="SUPFAM" id="SSF53850">
    <property type="entry name" value="Periplasmic binding protein-like II"/>
    <property type="match status" value="2"/>
</dbReference>
<feature type="domain" description="Transferrin-like" evidence="6">
    <location>
        <begin position="335"/>
        <end position="643"/>
    </location>
</feature>
<evidence type="ECO:0000256" key="5">
    <source>
        <dbReference type="PIRSR" id="PIRSR002549-4"/>
    </source>
</evidence>
<dbReference type="AlphaFoldDB" id="A0AAV8W573"/>
<dbReference type="PANTHER" id="PTHR11485:SF34">
    <property type="entry name" value="SIGNAL RECOGNITION PARTICLE RECEPTOR SUBUNIT BETA"/>
    <property type="match status" value="1"/>
</dbReference>
<feature type="disulfide bond" evidence="5">
    <location>
        <begin position="338"/>
        <end position="375"/>
    </location>
</feature>
<evidence type="ECO:0000256" key="3">
    <source>
        <dbReference type="PIRSR" id="PIRSR002549-2"/>
    </source>
</evidence>
<feature type="disulfide bond" evidence="5">
    <location>
        <begin position="348"/>
        <end position="366"/>
    </location>
</feature>
<feature type="disulfide bond" evidence="5">
    <location>
        <begin position="441"/>
        <end position="510"/>
    </location>
</feature>
<dbReference type="Gene3D" id="3.40.190.10">
    <property type="entry name" value="Periplasmic binding protein-like II"/>
    <property type="match status" value="3"/>
</dbReference>
<evidence type="ECO:0000256" key="4">
    <source>
        <dbReference type="PIRSR" id="PIRSR002549-3"/>
    </source>
</evidence>
<dbReference type="SMART" id="SM00094">
    <property type="entry name" value="TR_FER"/>
    <property type="match status" value="1"/>
</dbReference>
<comment type="caution">
    <text evidence="7">The sequence shown here is derived from an EMBL/GenBank/DDBJ whole genome shotgun (WGS) entry which is preliminary data.</text>
</comment>
<dbReference type="GO" id="GO:0005615">
    <property type="term" value="C:extracellular space"/>
    <property type="evidence" value="ECO:0007669"/>
    <property type="project" value="InterPro"/>
</dbReference>
<dbReference type="GO" id="GO:0005785">
    <property type="term" value="C:signal recognition particle receptor complex"/>
    <property type="evidence" value="ECO:0007669"/>
    <property type="project" value="TreeGrafter"/>
</dbReference>
<dbReference type="Proteomes" id="UP001159042">
    <property type="component" value="Unassembled WGS sequence"/>
</dbReference>
<dbReference type="Pfam" id="PF00405">
    <property type="entry name" value="Transferrin"/>
    <property type="match status" value="2"/>
</dbReference>
<dbReference type="PANTHER" id="PTHR11485">
    <property type="entry name" value="TRANSFERRIN"/>
    <property type="match status" value="1"/>
</dbReference>
<dbReference type="GO" id="GO:0046872">
    <property type="term" value="F:metal ion binding"/>
    <property type="evidence" value="ECO:0007669"/>
    <property type="project" value="UniProtKB-KW"/>
</dbReference>
<organism evidence="7 8">
    <name type="scientific">Exocentrus adspersus</name>
    <dbReference type="NCBI Taxonomy" id="1586481"/>
    <lineage>
        <taxon>Eukaryota</taxon>
        <taxon>Metazoa</taxon>
        <taxon>Ecdysozoa</taxon>
        <taxon>Arthropoda</taxon>
        <taxon>Hexapoda</taxon>
        <taxon>Insecta</taxon>
        <taxon>Pterygota</taxon>
        <taxon>Neoptera</taxon>
        <taxon>Endopterygota</taxon>
        <taxon>Coleoptera</taxon>
        <taxon>Polyphaga</taxon>
        <taxon>Cucujiformia</taxon>
        <taxon>Chrysomeloidea</taxon>
        <taxon>Cerambycidae</taxon>
        <taxon>Lamiinae</taxon>
        <taxon>Acanthocinini</taxon>
        <taxon>Exocentrus</taxon>
    </lineage>
</organism>
<feature type="disulfide bond" evidence="5">
    <location>
        <begin position="107"/>
        <end position="203"/>
    </location>
</feature>
<feature type="non-terminal residue" evidence="7">
    <location>
        <position position="674"/>
    </location>
</feature>
<feature type="binding site" evidence="3">
    <location>
        <position position="449"/>
    </location>
    <ligand>
        <name>hydrogencarbonate</name>
        <dbReference type="ChEBI" id="CHEBI:17544"/>
        <label>1</label>
    </ligand>
</feature>
<feature type="disulfide bond" evidence="5">
    <location>
        <begin position="179"/>
        <end position="188"/>
    </location>
</feature>
<proteinExistence type="predicted"/>
<feature type="disulfide bond" evidence="5">
    <location>
        <begin position="156"/>
        <end position="182"/>
    </location>
</feature>
<feature type="binding site" evidence="4">
    <location>
        <position position="83"/>
    </location>
    <ligand>
        <name>Fe(3+)</name>
        <dbReference type="ChEBI" id="CHEBI:29034"/>
        <label>1</label>
    </ligand>
</feature>
<gene>
    <name evidence="7" type="ORF">NQ315_008407</name>
</gene>
<keyword evidence="4" id="KW-0408">Iron</keyword>
<dbReference type="GO" id="GO:0045047">
    <property type="term" value="P:protein targeting to ER"/>
    <property type="evidence" value="ECO:0007669"/>
    <property type="project" value="TreeGrafter"/>
</dbReference>
<evidence type="ECO:0000256" key="2">
    <source>
        <dbReference type="ARBA" id="ARBA00023157"/>
    </source>
</evidence>
<keyword evidence="2 5" id="KW-1015">Disulfide bond</keyword>
<sequence>KLCLVNSRRGFNKSERYCPDLNTTDSKVECVVALDRLDCLRRLSKGTVDFSVFTAEDLIAAQNSEIEILITNELRNTVNDYEYEVVAIANDRSGIKSRHDLKGKRYCHPGYGYEENWTRILANYFEASVVTPVCDPELTITENRIKATADFFKSSCKAGPWVNNPPLDIQLKQKYPNLCELCSNPSKCSINDEYWGRVGSLLCLTDGAGDIAWARLDDAEVHFGLKSKNNITGYSFLCPDDTTMPLNTTKPCVWVVKPWPVVASRRTTAQEIQEIVSALSLNDSGWRLSLLKLLEISYTTFKKVDSVEPIESYLHGTTGFLSANSFSGCHPPRTIKICTTSIIENAKCAWMRESAAVYGIEPDLECIKADNTTHCMMALNQNAADIVMVPSDLVHRAVRDYNLETLFYETVNVDKKYITVAVTKPGSDINTFEDMRGKKACFPVYDGVAWNTIKNVLFSKNLIQECPLDKQLAEFFGPSCTPDLPTSLPGRMKESCRQDSEKGDIGALQCLLRGDGDVAFVSRNSIDLDTTEDNSSKGVKKENFRILCESKTKPCHLSWAPIGQGMMRANGSDLWTKDTLDVFLQLDKLFGKKFHSLTSPFTMFGKYDGKSDLLFHDATERLRSVAASKDFDTMVYPYSNMLGIEEMCIKSRASGISINVLLFTAAILLKLYFN</sequence>
<name>A0AAV8W573_9CUCU</name>
<dbReference type="InterPro" id="IPR016357">
    <property type="entry name" value="Transferrin"/>
</dbReference>
<feature type="domain" description="Transferrin-like" evidence="6">
    <location>
        <begin position="1"/>
        <end position="334"/>
    </location>
</feature>
<feature type="disulfide bond" evidence="5">
    <location>
        <begin position="548"/>
        <end position="555"/>
    </location>
</feature>
<dbReference type="CDD" id="cd13529">
    <property type="entry name" value="PBP2_transferrin"/>
    <property type="match status" value="2"/>
</dbReference>